<feature type="domain" description="Cytochrome c" evidence="8">
    <location>
        <begin position="21"/>
        <end position="120"/>
    </location>
</feature>
<evidence type="ECO:0000259" key="8">
    <source>
        <dbReference type="PROSITE" id="PS51007"/>
    </source>
</evidence>
<evidence type="ECO:0000256" key="7">
    <source>
        <dbReference type="SAM" id="SignalP"/>
    </source>
</evidence>
<dbReference type="PROSITE" id="PS51007">
    <property type="entry name" value="CYTC"/>
    <property type="match status" value="1"/>
</dbReference>
<evidence type="ECO:0000256" key="6">
    <source>
        <dbReference type="PROSITE-ProRule" id="PRU00433"/>
    </source>
</evidence>
<evidence type="ECO:0000256" key="3">
    <source>
        <dbReference type="ARBA" id="ARBA00022723"/>
    </source>
</evidence>
<dbReference type="PRINTS" id="PR00604">
    <property type="entry name" value="CYTCHRMECIAB"/>
</dbReference>
<keyword evidence="3 6" id="KW-0479">Metal-binding</keyword>
<proteinExistence type="predicted"/>
<dbReference type="Pfam" id="PF00034">
    <property type="entry name" value="Cytochrom_C"/>
    <property type="match status" value="1"/>
</dbReference>
<evidence type="ECO:0000313" key="9">
    <source>
        <dbReference type="EMBL" id="QQP89335.1"/>
    </source>
</evidence>
<evidence type="ECO:0000256" key="5">
    <source>
        <dbReference type="ARBA" id="ARBA00023004"/>
    </source>
</evidence>
<evidence type="ECO:0000256" key="2">
    <source>
        <dbReference type="ARBA" id="ARBA00022617"/>
    </source>
</evidence>
<feature type="signal peptide" evidence="7">
    <location>
        <begin position="1"/>
        <end position="20"/>
    </location>
</feature>
<keyword evidence="10" id="KW-1185">Reference proteome</keyword>
<keyword evidence="1" id="KW-0813">Transport</keyword>
<dbReference type="PANTHER" id="PTHR11961">
    <property type="entry name" value="CYTOCHROME C"/>
    <property type="match status" value="1"/>
</dbReference>
<sequence>MRAVLIAAAGLLAAAPAARAGDEARGAEVYESCAACHGDKGVGTDGGPALVGIVGRKAASADGFRYSPAMKRSGLTWDAAALKEFVADPQGKVKGNRMPFDGVADAADRDALVAYLQGLK</sequence>
<feature type="chain" id="PRO_5046444566" evidence="7">
    <location>
        <begin position="21"/>
        <end position="120"/>
    </location>
</feature>
<evidence type="ECO:0000256" key="1">
    <source>
        <dbReference type="ARBA" id="ARBA00022448"/>
    </source>
</evidence>
<keyword evidence="5 6" id="KW-0408">Iron</keyword>
<dbReference type="Gene3D" id="1.10.760.10">
    <property type="entry name" value="Cytochrome c-like domain"/>
    <property type="match status" value="1"/>
</dbReference>
<dbReference type="RefSeq" id="WP_201075452.1">
    <property type="nucleotide sequence ID" value="NZ_CP067420.1"/>
</dbReference>
<dbReference type="InterPro" id="IPR009056">
    <property type="entry name" value="Cyt_c-like_dom"/>
</dbReference>
<protein>
    <submittedName>
        <fullName evidence="9">C-type cytochrome</fullName>
    </submittedName>
</protein>
<dbReference type="EMBL" id="CP067420">
    <property type="protein sequence ID" value="QQP89335.1"/>
    <property type="molecule type" value="Genomic_DNA"/>
</dbReference>
<name>A0ABX7B4R5_9PROT</name>
<evidence type="ECO:0000256" key="4">
    <source>
        <dbReference type="ARBA" id="ARBA00022982"/>
    </source>
</evidence>
<keyword evidence="7" id="KW-0732">Signal</keyword>
<evidence type="ECO:0000313" key="10">
    <source>
        <dbReference type="Proteomes" id="UP000595197"/>
    </source>
</evidence>
<dbReference type="SUPFAM" id="SSF46626">
    <property type="entry name" value="Cytochrome c"/>
    <property type="match status" value="1"/>
</dbReference>
<keyword evidence="2 6" id="KW-0349">Heme</keyword>
<dbReference type="InterPro" id="IPR002327">
    <property type="entry name" value="Cyt_c_1A/1B"/>
</dbReference>
<accession>A0ABX7B4R5</accession>
<keyword evidence="4" id="KW-0249">Electron transport</keyword>
<organism evidence="9 10">
    <name type="scientific">Skermanella cutis</name>
    <dbReference type="NCBI Taxonomy" id="2775420"/>
    <lineage>
        <taxon>Bacteria</taxon>
        <taxon>Pseudomonadati</taxon>
        <taxon>Pseudomonadota</taxon>
        <taxon>Alphaproteobacteria</taxon>
        <taxon>Rhodospirillales</taxon>
        <taxon>Azospirillaceae</taxon>
        <taxon>Skermanella</taxon>
    </lineage>
</organism>
<dbReference type="InterPro" id="IPR036909">
    <property type="entry name" value="Cyt_c-like_dom_sf"/>
</dbReference>
<gene>
    <name evidence="9" type="ORF">IGS68_25665</name>
</gene>
<dbReference type="Proteomes" id="UP000595197">
    <property type="component" value="Chromosome"/>
</dbReference>
<reference evidence="9" key="1">
    <citation type="submission" date="2021-02" db="EMBL/GenBank/DDBJ databases">
        <title>Skermanella TT6 skin isolate.</title>
        <authorList>
            <person name="Lee K."/>
            <person name="Ganzorig M."/>
        </authorList>
    </citation>
    <scope>NUCLEOTIDE SEQUENCE</scope>
    <source>
        <strain evidence="9">TT6</strain>
    </source>
</reference>